<feature type="coiled-coil region" evidence="1">
    <location>
        <begin position="306"/>
        <end position="333"/>
    </location>
</feature>
<evidence type="ECO:0000256" key="1">
    <source>
        <dbReference type="SAM" id="Coils"/>
    </source>
</evidence>
<feature type="coiled-coil region" evidence="1">
    <location>
        <begin position="84"/>
        <end position="277"/>
    </location>
</feature>
<dbReference type="RefSeq" id="XP_008862880.1">
    <property type="nucleotide sequence ID" value="XM_008864658.1"/>
</dbReference>
<dbReference type="OrthoDB" id="73750at2759"/>
<dbReference type="VEuPathDB" id="FungiDB:H310_01535"/>
<reference evidence="2" key="1">
    <citation type="submission" date="2013-12" db="EMBL/GenBank/DDBJ databases">
        <title>The Genome Sequence of Aphanomyces invadans NJM9701.</title>
        <authorList>
            <consortium name="The Broad Institute Genomics Platform"/>
            <person name="Russ C."/>
            <person name="Tyler B."/>
            <person name="van West P."/>
            <person name="Dieguez-Uribeondo J."/>
            <person name="Young S.K."/>
            <person name="Zeng Q."/>
            <person name="Gargeya S."/>
            <person name="Fitzgerald M."/>
            <person name="Abouelleil A."/>
            <person name="Alvarado L."/>
            <person name="Chapman S.B."/>
            <person name="Gainer-Dewar J."/>
            <person name="Goldberg J."/>
            <person name="Griggs A."/>
            <person name="Gujja S."/>
            <person name="Hansen M."/>
            <person name="Howarth C."/>
            <person name="Imamovic A."/>
            <person name="Ireland A."/>
            <person name="Larimer J."/>
            <person name="McCowan C."/>
            <person name="Murphy C."/>
            <person name="Pearson M."/>
            <person name="Poon T.W."/>
            <person name="Priest M."/>
            <person name="Roberts A."/>
            <person name="Saif S."/>
            <person name="Shea T."/>
            <person name="Sykes S."/>
            <person name="Wortman J."/>
            <person name="Nusbaum C."/>
            <person name="Birren B."/>
        </authorList>
    </citation>
    <scope>NUCLEOTIDE SEQUENCE [LARGE SCALE GENOMIC DNA]</scope>
    <source>
        <strain evidence="2">NJM9701</strain>
    </source>
</reference>
<name>A0A024USZ3_9STRA</name>
<keyword evidence="1" id="KW-0175">Coiled coil</keyword>
<protein>
    <submittedName>
        <fullName evidence="2">Uncharacterized protein</fullName>
    </submittedName>
</protein>
<dbReference type="AlphaFoldDB" id="A0A024USZ3"/>
<organism evidence="2">
    <name type="scientific">Aphanomyces invadans</name>
    <dbReference type="NCBI Taxonomy" id="157072"/>
    <lineage>
        <taxon>Eukaryota</taxon>
        <taxon>Sar</taxon>
        <taxon>Stramenopiles</taxon>
        <taxon>Oomycota</taxon>
        <taxon>Saprolegniomycetes</taxon>
        <taxon>Saprolegniales</taxon>
        <taxon>Verrucalvaceae</taxon>
        <taxon>Aphanomyces</taxon>
    </lineage>
</organism>
<proteinExistence type="predicted"/>
<feature type="coiled-coil region" evidence="1">
    <location>
        <begin position="408"/>
        <end position="442"/>
    </location>
</feature>
<sequence length="480" mass="54666">MSSLSCSDLAADKRSVARGASIVPSSRRPGANTAALDELLKVSDTLLKVTPHPPSTANVDAKPTKWLGESSQDLCEIQQSVDRLKLQRLQVEHIRNDNERLEAELHQKIVEIGELRVELEHLQDVEADNERLRSRVLQVEGKLERLDAAFRDQRQELEDALDTRVALESRWREAAETLQKAVDETTRTYQGKLKTMEEDLEKRAAKIVRLEEAIEETKAVADHRESKLEHKISQVEAMNVALEKQTATGNASWEAERARLLNELANAEKKIAALVATTARQTTMIHECDRAIADSEDRMTKFLKRKTSMNKAQAELEATIQALEGQIQLQQAESAHQAQTLQALLHGLETKCDEKDKKVIELTALVATIDQRNESNHQEHVKRERHRFYLDEQNKALLKREKKMQGDMTELSMALRDMADEKRVLEDKVKSLLAQLELEREDRTKWASSRMKLLAQFCDEENKLTSSLNAHVSSAYNHRK</sequence>
<dbReference type="GeneID" id="20078585"/>
<accession>A0A024USZ3</accession>
<evidence type="ECO:0000313" key="2">
    <source>
        <dbReference type="EMBL" id="ETW09075.1"/>
    </source>
</evidence>
<dbReference type="EMBL" id="KI913953">
    <property type="protein sequence ID" value="ETW09075.1"/>
    <property type="molecule type" value="Genomic_DNA"/>
</dbReference>
<dbReference type="eggNOG" id="ENOG502SFKV">
    <property type="taxonomic scope" value="Eukaryota"/>
</dbReference>
<gene>
    <name evidence="2" type="ORF">H310_01535</name>
</gene>